<protein>
    <submittedName>
        <fullName evidence="1">Uncharacterized protein</fullName>
    </submittedName>
</protein>
<name>A0A0C3DM96_9AGAM</name>
<organism evidence="1 2">
    <name type="scientific">Scleroderma citrinum Foug A</name>
    <dbReference type="NCBI Taxonomy" id="1036808"/>
    <lineage>
        <taxon>Eukaryota</taxon>
        <taxon>Fungi</taxon>
        <taxon>Dikarya</taxon>
        <taxon>Basidiomycota</taxon>
        <taxon>Agaricomycotina</taxon>
        <taxon>Agaricomycetes</taxon>
        <taxon>Agaricomycetidae</taxon>
        <taxon>Boletales</taxon>
        <taxon>Sclerodermatineae</taxon>
        <taxon>Sclerodermataceae</taxon>
        <taxon>Scleroderma</taxon>
    </lineage>
</organism>
<proteinExistence type="predicted"/>
<dbReference type="AlphaFoldDB" id="A0A0C3DM96"/>
<reference evidence="2" key="2">
    <citation type="submission" date="2015-01" db="EMBL/GenBank/DDBJ databases">
        <title>Evolutionary Origins and Diversification of the Mycorrhizal Mutualists.</title>
        <authorList>
            <consortium name="DOE Joint Genome Institute"/>
            <consortium name="Mycorrhizal Genomics Consortium"/>
            <person name="Kohler A."/>
            <person name="Kuo A."/>
            <person name="Nagy L.G."/>
            <person name="Floudas D."/>
            <person name="Copeland A."/>
            <person name="Barry K.W."/>
            <person name="Cichocki N."/>
            <person name="Veneault-Fourrey C."/>
            <person name="LaButti K."/>
            <person name="Lindquist E.A."/>
            <person name="Lipzen A."/>
            <person name="Lundell T."/>
            <person name="Morin E."/>
            <person name="Murat C."/>
            <person name="Riley R."/>
            <person name="Ohm R."/>
            <person name="Sun H."/>
            <person name="Tunlid A."/>
            <person name="Henrissat B."/>
            <person name="Grigoriev I.V."/>
            <person name="Hibbett D.S."/>
            <person name="Martin F."/>
        </authorList>
    </citation>
    <scope>NUCLEOTIDE SEQUENCE [LARGE SCALE GENOMIC DNA]</scope>
    <source>
        <strain evidence="2">Foug A</strain>
    </source>
</reference>
<dbReference type="Proteomes" id="UP000053989">
    <property type="component" value="Unassembled WGS sequence"/>
</dbReference>
<accession>A0A0C3DM96</accession>
<reference evidence="1 2" key="1">
    <citation type="submission" date="2014-04" db="EMBL/GenBank/DDBJ databases">
        <authorList>
            <consortium name="DOE Joint Genome Institute"/>
            <person name="Kuo A."/>
            <person name="Kohler A."/>
            <person name="Nagy L.G."/>
            <person name="Floudas D."/>
            <person name="Copeland A."/>
            <person name="Barry K.W."/>
            <person name="Cichocki N."/>
            <person name="Veneault-Fourrey C."/>
            <person name="LaButti K."/>
            <person name="Lindquist E.A."/>
            <person name="Lipzen A."/>
            <person name="Lundell T."/>
            <person name="Morin E."/>
            <person name="Murat C."/>
            <person name="Sun H."/>
            <person name="Tunlid A."/>
            <person name="Henrissat B."/>
            <person name="Grigoriev I.V."/>
            <person name="Hibbett D.S."/>
            <person name="Martin F."/>
            <person name="Nordberg H.P."/>
            <person name="Cantor M.N."/>
            <person name="Hua S.X."/>
        </authorList>
    </citation>
    <scope>NUCLEOTIDE SEQUENCE [LARGE SCALE GENOMIC DNA]</scope>
    <source>
        <strain evidence="1 2">Foug A</strain>
    </source>
</reference>
<gene>
    <name evidence="1" type="ORF">SCLCIDRAFT_121123</name>
</gene>
<evidence type="ECO:0000313" key="1">
    <source>
        <dbReference type="EMBL" id="KIM61785.1"/>
    </source>
</evidence>
<dbReference type="HOGENOM" id="CLU_084838_0_0_1"/>
<sequence length="185" mass="20934">FCYLCQDGGSLHCSSQCRRAVCSFCLIVPEKYQETILEDGVDFCCLGCHELEDQTTRSSGTRVFCPYWVIPILLANPHIQTHYGMSSHSEVNDDPLAIIHLYLAGMDPHGLPLLLIYESFHSYFHPSDLLFFELKFDAGTPTKEADYQLKMASLVERLWCAESAHVLLFITKHSEEAQGDLFVGH</sequence>
<feature type="non-terminal residue" evidence="1">
    <location>
        <position position="1"/>
    </location>
</feature>
<dbReference type="STRING" id="1036808.A0A0C3DM96"/>
<dbReference type="OrthoDB" id="2652344at2759"/>
<keyword evidence="2" id="KW-1185">Reference proteome</keyword>
<dbReference type="EMBL" id="KN822048">
    <property type="protein sequence ID" value="KIM61785.1"/>
    <property type="molecule type" value="Genomic_DNA"/>
</dbReference>
<evidence type="ECO:0000313" key="2">
    <source>
        <dbReference type="Proteomes" id="UP000053989"/>
    </source>
</evidence>
<dbReference type="InParanoid" id="A0A0C3DM96"/>